<keyword evidence="3" id="KW-1185">Reference proteome</keyword>
<dbReference type="AlphaFoldDB" id="A0AAV9A9B3"/>
<comment type="caution">
    <text evidence="2">The sequence shown here is derived from an EMBL/GenBank/DDBJ whole genome shotgun (WGS) entry which is preliminary data.</text>
</comment>
<accession>A0AAV9A9B3</accession>
<protein>
    <recommendedName>
        <fullName evidence="1">Neprosin activation peptide domain-containing protein</fullName>
    </recommendedName>
</protein>
<dbReference type="InterPro" id="IPR025521">
    <property type="entry name" value="Neprosin_propep"/>
</dbReference>
<evidence type="ECO:0000259" key="1">
    <source>
        <dbReference type="Pfam" id="PF14365"/>
    </source>
</evidence>
<reference evidence="2" key="2">
    <citation type="submission" date="2023-06" db="EMBL/GenBank/DDBJ databases">
        <authorList>
            <person name="Ma L."/>
            <person name="Liu K.-W."/>
            <person name="Li Z."/>
            <person name="Hsiao Y.-Y."/>
            <person name="Qi Y."/>
            <person name="Fu T."/>
            <person name="Tang G."/>
            <person name="Zhang D."/>
            <person name="Sun W.-H."/>
            <person name="Liu D.-K."/>
            <person name="Li Y."/>
            <person name="Chen G.-Z."/>
            <person name="Liu X.-D."/>
            <person name="Liao X.-Y."/>
            <person name="Jiang Y.-T."/>
            <person name="Yu X."/>
            <person name="Hao Y."/>
            <person name="Huang J."/>
            <person name="Zhao X.-W."/>
            <person name="Ke S."/>
            <person name="Chen Y.-Y."/>
            <person name="Wu W.-L."/>
            <person name="Hsu J.-L."/>
            <person name="Lin Y.-F."/>
            <person name="Huang M.-D."/>
            <person name="Li C.-Y."/>
            <person name="Huang L."/>
            <person name="Wang Z.-W."/>
            <person name="Zhao X."/>
            <person name="Zhong W.-Y."/>
            <person name="Peng D.-H."/>
            <person name="Ahmad S."/>
            <person name="Lan S."/>
            <person name="Zhang J.-S."/>
            <person name="Tsai W.-C."/>
            <person name="Van De Peer Y."/>
            <person name="Liu Z.-J."/>
        </authorList>
    </citation>
    <scope>NUCLEOTIDE SEQUENCE</scope>
    <source>
        <strain evidence="2">SCP</strain>
        <tissue evidence="2">Leaves</tissue>
    </source>
</reference>
<reference evidence="2" key="1">
    <citation type="journal article" date="2023" name="Nat. Commun.">
        <title>Diploid and tetraploid genomes of Acorus and the evolution of monocots.</title>
        <authorList>
            <person name="Ma L."/>
            <person name="Liu K.W."/>
            <person name="Li Z."/>
            <person name="Hsiao Y.Y."/>
            <person name="Qi Y."/>
            <person name="Fu T."/>
            <person name="Tang G.D."/>
            <person name="Zhang D."/>
            <person name="Sun W.H."/>
            <person name="Liu D.K."/>
            <person name="Li Y."/>
            <person name="Chen G.Z."/>
            <person name="Liu X.D."/>
            <person name="Liao X.Y."/>
            <person name="Jiang Y.T."/>
            <person name="Yu X."/>
            <person name="Hao Y."/>
            <person name="Huang J."/>
            <person name="Zhao X.W."/>
            <person name="Ke S."/>
            <person name="Chen Y.Y."/>
            <person name="Wu W.L."/>
            <person name="Hsu J.L."/>
            <person name="Lin Y.F."/>
            <person name="Huang M.D."/>
            <person name="Li C.Y."/>
            <person name="Huang L."/>
            <person name="Wang Z.W."/>
            <person name="Zhao X."/>
            <person name="Zhong W.Y."/>
            <person name="Peng D.H."/>
            <person name="Ahmad S."/>
            <person name="Lan S."/>
            <person name="Zhang J.S."/>
            <person name="Tsai W.C."/>
            <person name="Van de Peer Y."/>
            <person name="Liu Z.J."/>
        </authorList>
    </citation>
    <scope>NUCLEOTIDE SEQUENCE</scope>
    <source>
        <strain evidence="2">SCP</strain>
    </source>
</reference>
<proteinExistence type="predicted"/>
<evidence type="ECO:0000313" key="2">
    <source>
        <dbReference type="EMBL" id="KAK1260881.1"/>
    </source>
</evidence>
<feature type="domain" description="Neprosin activation peptide" evidence="1">
    <location>
        <begin position="20"/>
        <end position="51"/>
    </location>
</feature>
<organism evidence="2 3">
    <name type="scientific">Acorus gramineus</name>
    <name type="common">Dwarf sweet flag</name>
    <dbReference type="NCBI Taxonomy" id="55184"/>
    <lineage>
        <taxon>Eukaryota</taxon>
        <taxon>Viridiplantae</taxon>
        <taxon>Streptophyta</taxon>
        <taxon>Embryophyta</taxon>
        <taxon>Tracheophyta</taxon>
        <taxon>Spermatophyta</taxon>
        <taxon>Magnoliopsida</taxon>
        <taxon>Liliopsida</taxon>
        <taxon>Acoraceae</taxon>
        <taxon>Acorus</taxon>
    </lineage>
</organism>
<name>A0AAV9A9B3_ACOGR</name>
<dbReference type="EMBL" id="JAUJYN010000011">
    <property type="protein sequence ID" value="KAK1260881.1"/>
    <property type="molecule type" value="Genomic_DNA"/>
</dbReference>
<dbReference type="Proteomes" id="UP001179952">
    <property type="component" value="Unassembled WGS sequence"/>
</dbReference>
<sequence>MFLCENYIGKDVIKGHHVLQGQYGDLFDCIDINKQPAFDNPLLANHKIQVCNHLLCSFLIS</sequence>
<evidence type="ECO:0000313" key="3">
    <source>
        <dbReference type="Proteomes" id="UP001179952"/>
    </source>
</evidence>
<gene>
    <name evidence="2" type="ORF">QJS04_geneDACA002027</name>
</gene>
<dbReference type="Pfam" id="PF14365">
    <property type="entry name" value="Neprosin_AP"/>
    <property type="match status" value="1"/>
</dbReference>